<evidence type="ECO:0000313" key="2">
    <source>
        <dbReference type="EMBL" id="CAE1234015.1"/>
    </source>
</evidence>
<gene>
    <name evidence="2" type="ORF">SPHA_19206</name>
</gene>
<dbReference type="EMBL" id="CAHIKZ030000697">
    <property type="protein sequence ID" value="CAE1234015.1"/>
    <property type="molecule type" value="Genomic_DNA"/>
</dbReference>
<dbReference type="AlphaFoldDB" id="A0A812BKQ4"/>
<comment type="caution">
    <text evidence="2">The sequence shown here is derived from an EMBL/GenBank/DDBJ whole genome shotgun (WGS) entry which is preliminary data.</text>
</comment>
<dbReference type="Proteomes" id="UP000597762">
    <property type="component" value="Unassembled WGS sequence"/>
</dbReference>
<proteinExistence type="predicted"/>
<evidence type="ECO:0000313" key="3">
    <source>
        <dbReference type="Proteomes" id="UP000597762"/>
    </source>
</evidence>
<keyword evidence="3" id="KW-1185">Reference proteome</keyword>
<name>A0A812BKQ4_ACAPH</name>
<organism evidence="2 3">
    <name type="scientific">Acanthosepion pharaonis</name>
    <name type="common">Pharaoh cuttlefish</name>
    <name type="synonym">Sepia pharaonis</name>
    <dbReference type="NCBI Taxonomy" id="158019"/>
    <lineage>
        <taxon>Eukaryota</taxon>
        <taxon>Metazoa</taxon>
        <taxon>Spiralia</taxon>
        <taxon>Lophotrochozoa</taxon>
        <taxon>Mollusca</taxon>
        <taxon>Cephalopoda</taxon>
        <taxon>Coleoidea</taxon>
        <taxon>Decapodiformes</taxon>
        <taxon>Sepiida</taxon>
        <taxon>Sepiina</taxon>
        <taxon>Sepiidae</taxon>
        <taxon>Acanthosepion</taxon>
    </lineage>
</organism>
<sequence length="189" mass="21251">MLDNDVTVFQTNYLRVRRNALGNILEGLDQRALAWLAECVSNIDGGHSEQPEISENEDQEAPTDEEGGPYTSLNVDIERNKRGTKEIDAEKSSQLELDSKEEIFIRATELASPFIKSCFQLPSFTTTRRNALHDLLETLTPAELAKLKQLYLLQLTIESEDDHPTTLMAGRPRQLGSIIPHFGKFATHV</sequence>
<reference evidence="2" key="1">
    <citation type="submission" date="2021-01" db="EMBL/GenBank/DDBJ databases">
        <authorList>
            <person name="Li R."/>
            <person name="Bekaert M."/>
        </authorList>
    </citation>
    <scope>NUCLEOTIDE SEQUENCE</scope>
    <source>
        <strain evidence="2">Farmed</strain>
    </source>
</reference>
<protein>
    <submittedName>
        <fullName evidence="2">Uncharacterized protein</fullName>
    </submittedName>
</protein>
<feature type="compositionally biased region" description="Acidic residues" evidence="1">
    <location>
        <begin position="52"/>
        <end position="67"/>
    </location>
</feature>
<feature type="region of interest" description="Disordered" evidence="1">
    <location>
        <begin position="46"/>
        <end position="71"/>
    </location>
</feature>
<evidence type="ECO:0000256" key="1">
    <source>
        <dbReference type="SAM" id="MobiDB-lite"/>
    </source>
</evidence>
<accession>A0A812BKQ4</accession>